<accession>A0A452U588</accession>
<keyword evidence="5" id="KW-0732">Signal</keyword>
<name>A0A452U588_URSMA</name>
<evidence type="ECO:0000256" key="10">
    <source>
        <dbReference type="ARBA" id="ARBA00023157"/>
    </source>
</evidence>
<keyword evidence="4 16" id="KW-0812">Transmembrane</keyword>
<organism evidence="18">
    <name type="scientific">Ursus maritimus</name>
    <name type="common">Polar bear</name>
    <name type="synonym">Thalarctos maritimus</name>
    <dbReference type="NCBI Taxonomy" id="29073"/>
    <lineage>
        <taxon>Eukaryota</taxon>
        <taxon>Metazoa</taxon>
        <taxon>Chordata</taxon>
        <taxon>Craniata</taxon>
        <taxon>Vertebrata</taxon>
        <taxon>Euteleostomi</taxon>
        <taxon>Mammalia</taxon>
        <taxon>Eutheria</taxon>
        <taxon>Laurasiatheria</taxon>
        <taxon>Carnivora</taxon>
        <taxon>Caniformia</taxon>
        <taxon>Ursidae</taxon>
        <taxon>Ursus</taxon>
    </lineage>
</organism>
<dbReference type="GO" id="GO:0001530">
    <property type="term" value="F:lipopolysaccharide binding"/>
    <property type="evidence" value="ECO:0007669"/>
    <property type="project" value="Ensembl"/>
</dbReference>
<dbReference type="PROSITE" id="PS50287">
    <property type="entry name" value="SRCR_2"/>
    <property type="match status" value="2"/>
</dbReference>
<dbReference type="Pfam" id="PF00530">
    <property type="entry name" value="SRCR"/>
    <property type="match status" value="2"/>
</dbReference>
<keyword evidence="8 16" id="KW-1133">Transmembrane helix</keyword>
<sequence>SDQSNTSYAESPPLEPGEGRLLLGASSVPPTRLLAPPTGSIAHPQVSSPAPMSQVLSPLPLPTRPQSKQGSPVLPTELPASLIGSTAATTLLALSSSTTHKPFPFLPSTENRAVRLVGGSSRCAGRVEVLEYGQWGSVCDDTWDLEDSHVVCRQLNCGWAVQALPGLHFAPGRGPIYRDQVNCSGAESYLWDCPGLPGDGYCGHKEDAGVVCSEHQSWRLTGGRDSCEGQVEVQFRGVWSTVCNSEWYAPEAHVLCRALGCGTMVGTPSGLPHSLPGRMYYSCTGDEPTLADCSWRFNNSNLPSQSSAARVLCSGSRSLLNLSTPEVPASVQPVTVESSVTVETEDWKSRELVFLILCVILGILVLGLLIFVAVILLKVKGKYALPATVNDQHLHTTTPEGINSYQDVPITIPKEEVPKLPIQVQTPAPKDSDSSSDSDYEHYDFSAQPPVALTTFYNSQRHRLTEEEIRQNRFQMPLEEGLEETRASQIPPVGAGHYTADTPLLGSQHHPRSSSGSSTSSGEDYCNRPSSGPAPWAPPVFSTERSPLLEQPPNLELAGSQGTFSGGPSADDSSSTSSGEWYQNFQPPPQPPSMEQLECPGASGKGGGPGRGG</sequence>
<comment type="function">
    <text evidence="12">Cell adhesion molecule that mediates cell-cell contacts and regulates T-cell responses via its interaction with ALCAM/CD166. Contributes to signaling cascades triggered by activation of the TCR/CD3 complex. Functions as a costimulatory molecule; promotes T-cell activation and proliferation. Contributes to the formation and maturation of the immunological synapse. Functions as a calcium-dependent pattern receptor that binds and aggregates both Gram-positive and Gram-negative bacteria. Binds both lipopolysaccharide (LPS) from Gram-negative bacteria and lipoteichoic acid from Gram-positive bacteria. LPS binding leads to the activation of signaling cascades and down-stream MAP kinases. Mediates activation of the inflammatory response and the secretion of pro-inflammatory cytokines in response to LPS.</text>
</comment>
<comment type="caution">
    <text evidence="14">Lacks conserved residue(s) required for the propagation of feature annotation.</text>
</comment>
<dbReference type="Gene3D" id="3.10.250.10">
    <property type="entry name" value="SRCR-like domain"/>
    <property type="match status" value="2"/>
</dbReference>
<feature type="domain" description="SRCR" evidence="17">
    <location>
        <begin position="114"/>
        <end position="213"/>
    </location>
</feature>
<evidence type="ECO:0000259" key="17">
    <source>
        <dbReference type="PROSITE" id="PS50287"/>
    </source>
</evidence>
<evidence type="ECO:0000256" key="2">
    <source>
        <dbReference type="ARBA" id="ARBA00022475"/>
    </source>
</evidence>
<feature type="region of interest" description="Disordered" evidence="15">
    <location>
        <begin position="1"/>
        <end position="76"/>
    </location>
</feature>
<dbReference type="FunFam" id="3.10.250.10:FF:000010">
    <property type="entry name" value="T-cell differentiation antigen CD6"/>
    <property type="match status" value="1"/>
</dbReference>
<feature type="compositionally biased region" description="Low complexity" evidence="15">
    <location>
        <begin position="513"/>
        <end position="522"/>
    </location>
</feature>
<dbReference type="SMART" id="SM00202">
    <property type="entry name" value="SR"/>
    <property type="match status" value="2"/>
</dbReference>
<dbReference type="GO" id="GO:0070891">
    <property type="term" value="F:lipoteichoic acid binding"/>
    <property type="evidence" value="ECO:0007669"/>
    <property type="project" value="Ensembl"/>
</dbReference>
<protein>
    <recommendedName>
        <fullName evidence="13">T-cell differentiation antigen CD6</fullName>
    </recommendedName>
</protein>
<dbReference type="GeneTree" id="ENSGT00940000161029"/>
<dbReference type="PRINTS" id="PR00258">
    <property type="entry name" value="SPERACTRCPTR"/>
</dbReference>
<evidence type="ECO:0000256" key="15">
    <source>
        <dbReference type="SAM" id="MobiDB-lite"/>
    </source>
</evidence>
<keyword evidence="9 16" id="KW-0472">Membrane</keyword>
<evidence type="ECO:0000313" key="18">
    <source>
        <dbReference type="Ensembl" id="ENSUMAP00000015882"/>
    </source>
</evidence>
<evidence type="ECO:0000256" key="16">
    <source>
        <dbReference type="SAM" id="Phobius"/>
    </source>
</evidence>
<dbReference type="PANTHER" id="PTHR19331">
    <property type="entry name" value="SCAVENGER RECEPTOR DOMAIN-CONTAINING"/>
    <property type="match status" value="1"/>
</dbReference>
<dbReference type="SUPFAM" id="SSF56487">
    <property type="entry name" value="SRCR-like"/>
    <property type="match status" value="2"/>
</dbReference>
<evidence type="ECO:0000256" key="4">
    <source>
        <dbReference type="ARBA" id="ARBA00022692"/>
    </source>
</evidence>
<feature type="compositionally biased region" description="Gly residues" evidence="15">
    <location>
        <begin position="603"/>
        <end position="613"/>
    </location>
</feature>
<feature type="region of interest" description="Disordered" evidence="15">
    <location>
        <begin position="482"/>
        <end position="613"/>
    </location>
</feature>
<evidence type="ECO:0000256" key="5">
    <source>
        <dbReference type="ARBA" id="ARBA00022729"/>
    </source>
</evidence>
<feature type="region of interest" description="Disordered" evidence="15">
    <location>
        <begin position="420"/>
        <end position="444"/>
    </location>
</feature>
<feature type="disulfide bond" evidence="14">
    <location>
        <begin position="283"/>
        <end position="293"/>
    </location>
</feature>
<evidence type="ECO:0000256" key="14">
    <source>
        <dbReference type="PROSITE-ProRule" id="PRU00196"/>
    </source>
</evidence>
<dbReference type="InterPro" id="IPR036772">
    <property type="entry name" value="SRCR-like_dom_sf"/>
</dbReference>
<evidence type="ECO:0000256" key="12">
    <source>
        <dbReference type="ARBA" id="ARBA00057255"/>
    </source>
</evidence>
<feature type="domain" description="SRCR" evidence="17">
    <location>
        <begin position="218"/>
        <end position="314"/>
    </location>
</feature>
<keyword evidence="11" id="KW-0325">Glycoprotein</keyword>
<dbReference type="GO" id="GO:0042102">
    <property type="term" value="P:positive regulation of T cell proliferation"/>
    <property type="evidence" value="ECO:0007669"/>
    <property type="project" value="Ensembl"/>
</dbReference>
<dbReference type="GO" id="GO:0031663">
    <property type="term" value="P:lipopolysaccharide-mediated signaling pathway"/>
    <property type="evidence" value="ECO:0007669"/>
    <property type="project" value="Ensembl"/>
</dbReference>
<evidence type="ECO:0000256" key="11">
    <source>
        <dbReference type="ARBA" id="ARBA00023180"/>
    </source>
</evidence>
<evidence type="ECO:0000256" key="7">
    <source>
        <dbReference type="ARBA" id="ARBA00022889"/>
    </source>
</evidence>
<keyword evidence="6" id="KW-0677">Repeat</keyword>
<dbReference type="GO" id="GO:0001771">
    <property type="term" value="P:immunological synapse formation"/>
    <property type="evidence" value="ECO:0007669"/>
    <property type="project" value="Ensembl"/>
</dbReference>
<dbReference type="FunFam" id="3.10.250.10:FF:000017">
    <property type="entry name" value="CD6 molecule"/>
    <property type="match status" value="1"/>
</dbReference>
<evidence type="ECO:0000256" key="9">
    <source>
        <dbReference type="ARBA" id="ARBA00023136"/>
    </source>
</evidence>
<evidence type="ECO:0000256" key="8">
    <source>
        <dbReference type="ARBA" id="ARBA00022989"/>
    </source>
</evidence>
<keyword evidence="2" id="KW-1003">Cell membrane</keyword>
<dbReference type="Ensembl" id="ENSUMAT00000018802.1">
    <property type="protein sequence ID" value="ENSUMAP00000015882.1"/>
    <property type="gene ID" value="ENSUMAG00000011656.1"/>
</dbReference>
<keyword evidence="7" id="KW-0130">Cell adhesion</keyword>
<feature type="transmembrane region" description="Helical" evidence="16">
    <location>
        <begin position="352"/>
        <end position="377"/>
    </location>
</feature>
<feature type="compositionally biased region" description="Polar residues" evidence="15">
    <location>
        <begin position="45"/>
        <end position="56"/>
    </location>
</feature>
<dbReference type="GO" id="GO:0001772">
    <property type="term" value="C:immunological synapse"/>
    <property type="evidence" value="ECO:0007669"/>
    <property type="project" value="Ensembl"/>
</dbReference>
<comment type="subcellular location">
    <subcellularLocation>
        <location evidence="1">Cell membrane</location>
        <topology evidence="1">Single-pass type I membrane protein</topology>
    </subcellularLocation>
</comment>
<evidence type="ECO:0000256" key="1">
    <source>
        <dbReference type="ARBA" id="ARBA00004251"/>
    </source>
</evidence>
<dbReference type="GO" id="GO:0007157">
    <property type="term" value="P:heterophilic cell-cell adhesion via plasma membrane cell adhesion molecules"/>
    <property type="evidence" value="ECO:0007669"/>
    <property type="project" value="Ensembl"/>
</dbReference>
<dbReference type="GO" id="GO:0002438">
    <property type="term" value="P:acute inflammatory response to antigenic stimulus"/>
    <property type="evidence" value="ECO:0007669"/>
    <property type="project" value="Ensembl"/>
</dbReference>
<feature type="disulfide bond" evidence="14">
    <location>
        <begin position="183"/>
        <end position="193"/>
    </location>
</feature>
<evidence type="ECO:0000256" key="6">
    <source>
        <dbReference type="ARBA" id="ARBA00022737"/>
    </source>
</evidence>
<dbReference type="OMA" id="SEQICQD"/>
<feature type="compositionally biased region" description="Low complexity" evidence="15">
    <location>
        <begin position="566"/>
        <end position="579"/>
    </location>
</feature>
<dbReference type="PANTHER" id="PTHR19331:SF477">
    <property type="entry name" value="T-CELL DIFFERENTIATION ANTIGEN CD6"/>
    <property type="match status" value="1"/>
</dbReference>
<evidence type="ECO:0000256" key="13">
    <source>
        <dbReference type="ARBA" id="ARBA00068813"/>
    </source>
</evidence>
<dbReference type="GO" id="GO:0042802">
    <property type="term" value="F:identical protein binding"/>
    <property type="evidence" value="ECO:0007669"/>
    <property type="project" value="Ensembl"/>
</dbReference>
<reference evidence="18" key="1">
    <citation type="submission" date="2019-03" db="UniProtKB">
        <authorList>
            <consortium name="Ensembl"/>
        </authorList>
    </citation>
    <scope>IDENTIFICATION</scope>
</reference>
<keyword evidence="10 14" id="KW-1015">Disulfide bond</keyword>
<keyword evidence="3" id="KW-0597">Phosphoprotein</keyword>
<dbReference type="InterPro" id="IPR001190">
    <property type="entry name" value="SRCR"/>
</dbReference>
<dbReference type="GO" id="GO:1900017">
    <property type="term" value="P:positive regulation of cytokine production involved in inflammatory response"/>
    <property type="evidence" value="ECO:0007669"/>
    <property type="project" value="Ensembl"/>
</dbReference>
<dbReference type="AlphaFoldDB" id="A0A452U588"/>
<evidence type="ECO:0000256" key="3">
    <source>
        <dbReference type="ARBA" id="ARBA00022553"/>
    </source>
</evidence>
<proteinExistence type="predicted"/>
<dbReference type="GO" id="GO:0042101">
    <property type="term" value="C:T cell receptor complex"/>
    <property type="evidence" value="ECO:0007669"/>
    <property type="project" value="Ensembl"/>
</dbReference>
<gene>
    <name evidence="18" type="primary">CD6</name>
</gene>